<sequence>MLTPDIAVDIVNDSLRVVVTLVVLLVLPSLIVGVVVSLIQAATQINEQTLSFLPRLLIVLLTIALAGHWITGYLMDFCVAMFQRAASQVG</sequence>
<keyword evidence="8" id="KW-0966">Cell projection</keyword>
<evidence type="ECO:0000313" key="10">
    <source>
        <dbReference type="Proteomes" id="UP000178776"/>
    </source>
</evidence>
<keyword evidence="4 7" id="KW-0812">Transmembrane</keyword>
<dbReference type="InterPro" id="IPR002191">
    <property type="entry name" value="Bac_export_3"/>
</dbReference>
<dbReference type="RefSeq" id="WP_011136551.1">
    <property type="nucleotide sequence ID" value="NZ_CP017707.1"/>
</dbReference>
<evidence type="ECO:0000256" key="4">
    <source>
        <dbReference type="ARBA" id="ARBA00022692"/>
    </source>
</evidence>
<evidence type="ECO:0000313" key="8">
    <source>
        <dbReference type="EMBL" id="AOZ49550.1"/>
    </source>
</evidence>
<keyword evidence="6 7" id="KW-0472">Membrane</keyword>
<keyword evidence="3 7" id="KW-1003">Cell membrane</keyword>
<dbReference type="GO" id="GO:0005886">
    <property type="term" value="C:plasma membrane"/>
    <property type="evidence" value="ECO:0007669"/>
    <property type="project" value="UniProtKB-SubCell"/>
</dbReference>
<evidence type="ECO:0000256" key="2">
    <source>
        <dbReference type="ARBA" id="ARBA00006156"/>
    </source>
</evidence>
<name>A0A1D9LE83_9NEIS</name>
<dbReference type="NCBIfam" id="TIGR01402">
    <property type="entry name" value="fliQ"/>
    <property type="match status" value="1"/>
</dbReference>
<dbReference type="PANTHER" id="PTHR34040">
    <property type="entry name" value="FLAGELLAR BIOSYNTHETIC PROTEIN FLIQ"/>
    <property type="match status" value="1"/>
</dbReference>
<dbReference type="PRINTS" id="PR00952">
    <property type="entry name" value="TYPE3IMQPROT"/>
</dbReference>
<reference evidence="9 11" key="2">
    <citation type="submission" date="2024-05" db="EMBL/GenBank/DDBJ databases">
        <authorList>
            <person name="De Oliveira J.P."/>
            <person name="Noriler S.A."/>
            <person name="De Oliveira A.G."/>
            <person name="Sipoli D.S."/>
        </authorList>
    </citation>
    <scope>NUCLEOTIDE SEQUENCE [LARGE SCALE GENOMIC DNA]</scope>
    <source>
        <strain evidence="9 11">LABIM189</strain>
    </source>
</reference>
<feature type="transmembrane region" description="Helical" evidence="7">
    <location>
        <begin position="52"/>
        <end position="71"/>
    </location>
</feature>
<dbReference type="GO" id="GO:0009306">
    <property type="term" value="P:protein secretion"/>
    <property type="evidence" value="ECO:0007669"/>
    <property type="project" value="InterPro"/>
</dbReference>
<dbReference type="PIRSF" id="PIRSF004669">
    <property type="entry name" value="FliQ"/>
    <property type="match status" value="1"/>
</dbReference>
<dbReference type="Proteomes" id="UP001455709">
    <property type="component" value="Unassembled WGS sequence"/>
</dbReference>
<dbReference type="EMBL" id="CP017707">
    <property type="protein sequence ID" value="AOZ49550.1"/>
    <property type="molecule type" value="Genomic_DNA"/>
</dbReference>
<dbReference type="Pfam" id="PF01313">
    <property type="entry name" value="Bac_export_3"/>
    <property type="match status" value="1"/>
</dbReference>
<evidence type="ECO:0000256" key="5">
    <source>
        <dbReference type="ARBA" id="ARBA00022989"/>
    </source>
</evidence>
<organism evidence="8 10">
    <name type="scientific">Chromobacterium vaccinii</name>
    <dbReference type="NCBI Taxonomy" id="1108595"/>
    <lineage>
        <taxon>Bacteria</taxon>
        <taxon>Pseudomonadati</taxon>
        <taxon>Pseudomonadota</taxon>
        <taxon>Betaproteobacteria</taxon>
        <taxon>Neisseriales</taxon>
        <taxon>Chromobacteriaceae</taxon>
        <taxon>Chromobacterium</taxon>
    </lineage>
</organism>
<comment type="subcellular location">
    <subcellularLocation>
        <location evidence="1 7">Cell membrane</location>
        <topology evidence="1">Multi-pass membrane protein</topology>
    </subcellularLocation>
    <subcellularLocation>
        <location evidence="7">Bacterial flagellum basal body</location>
    </subcellularLocation>
</comment>
<dbReference type="Proteomes" id="UP000178776">
    <property type="component" value="Chromosome"/>
</dbReference>
<dbReference type="GO" id="GO:0009425">
    <property type="term" value="C:bacterial-type flagellum basal body"/>
    <property type="evidence" value="ECO:0007669"/>
    <property type="project" value="UniProtKB-SubCell"/>
</dbReference>
<reference evidence="8 10" key="1">
    <citation type="submission" date="2016-10" db="EMBL/GenBank/DDBJ databases">
        <title>Chromobacterium muskegensis sp. nov., an insecticidal bacterium isolated from Sphagnum bogs.</title>
        <authorList>
            <person name="Sparks M.E."/>
            <person name="Blackburn M.B."/>
            <person name="Gundersen-Rindal D.E."/>
            <person name="Mitchell A."/>
            <person name="Farrar R."/>
            <person name="Kuhar D."/>
        </authorList>
    </citation>
    <scope>NUCLEOTIDE SEQUENCE [LARGE SCALE GENOMIC DNA]</scope>
    <source>
        <strain evidence="8 10">21-1</strain>
    </source>
</reference>
<dbReference type="EMBL" id="JBDOJC010000001">
    <property type="protein sequence ID" value="MEO2218953.1"/>
    <property type="molecule type" value="Genomic_DNA"/>
</dbReference>
<dbReference type="KEGG" id="cvc:BKX93_05755"/>
<evidence type="ECO:0000313" key="11">
    <source>
        <dbReference type="Proteomes" id="UP001455709"/>
    </source>
</evidence>
<protein>
    <recommendedName>
        <fullName evidence="7">Flagellar biosynthetic protein FliQ</fullName>
    </recommendedName>
</protein>
<evidence type="ECO:0000313" key="9">
    <source>
        <dbReference type="EMBL" id="MEO2218953.1"/>
    </source>
</evidence>
<comment type="similarity">
    <text evidence="2 7">Belongs to the FliQ/MopD/SpaQ family.</text>
</comment>
<comment type="function">
    <text evidence="7">Role in flagellar biosynthesis.</text>
</comment>
<dbReference type="GeneID" id="97479595"/>
<evidence type="ECO:0000256" key="7">
    <source>
        <dbReference type="RuleBase" id="RU364090"/>
    </source>
</evidence>
<keyword evidence="7" id="KW-0975">Bacterial flagellum</keyword>
<dbReference type="STRING" id="1108595.BKX93_05755"/>
<dbReference type="AlphaFoldDB" id="A0A1D9LE83"/>
<evidence type="ECO:0000256" key="3">
    <source>
        <dbReference type="ARBA" id="ARBA00022475"/>
    </source>
</evidence>
<accession>A0A1D9LE83</accession>
<keyword evidence="8" id="KW-0282">Flagellum</keyword>
<dbReference type="PANTHER" id="PTHR34040:SF8">
    <property type="entry name" value="FLAGELLAR BIOSYNTHETIC PROTEIN FLIQ"/>
    <property type="match status" value="1"/>
</dbReference>
<keyword evidence="8" id="KW-0969">Cilium</keyword>
<feature type="transmembrane region" description="Helical" evidence="7">
    <location>
        <begin position="17"/>
        <end position="40"/>
    </location>
</feature>
<keyword evidence="11" id="KW-1185">Reference proteome</keyword>
<proteinExistence type="inferred from homology"/>
<evidence type="ECO:0000256" key="1">
    <source>
        <dbReference type="ARBA" id="ARBA00004651"/>
    </source>
</evidence>
<dbReference type="GeneID" id="68840709"/>
<gene>
    <name evidence="7 9" type="primary">fliQ</name>
    <name evidence="9" type="ORF">ABGV49_18000</name>
    <name evidence="8" type="ORF">BKX93_05755</name>
</gene>
<dbReference type="GO" id="GO:0044780">
    <property type="term" value="P:bacterial-type flagellum assembly"/>
    <property type="evidence" value="ECO:0007669"/>
    <property type="project" value="InterPro"/>
</dbReference>
<keyword evidence="5 7" id="KW-1133">Transmembrane helix</keyword>
<dbReference type="InterPro" id="IPR006305">
    <property type="entry name" value="FliQ"/>
</dbReference>
<evidence type="ECO:0000256" key="6">
    <source>
        <dbReference type="ARBA" id="ARBA00023136"/>
    </source>
</evidence>